<proteinExistence type="predicted"/>
<dbReference type="InterPro" id="IPR027417">
    <property type="entry name" value="P-loop_NTPase"/>
</dbReference>
<dbReference type="Proteomes" id="UP001165122">
    <property type="component" value="Unassembled WGS sequence"/>
</dbReference>
<protein>
    <recommendedName>
        <fullName evidence="5">Sulfotransferase domain-containing protein</fullName>
    </recommendedName>
</protein>
<sequence>MELKPLHRRPQAFSPTLTTSSLSSGLSWSSDSSEGNTASTVTPLLLLLRQQSKTTMLLFSVLFSAFLAFTTLHLITSFQTNNFRFPPPHSEIVVKYIGDVNADASIENIFVLGLEGSGTRFVSRSIALAFDDRNMWNGEFPPCWNGPTSTNTQSSINPIAPSVQHISLPFGSILTPNSEFPKLYKNVDLCDPRMYNRKTGLRNRDEVDETSSKRWFMDVDSALSADPKSVAIFVNRDEGATFRSKIKKHSVSHNQLEEKKKQYMIDMAQEEMKWGIEIMETALRNHRQRIYVLDYEQLGLPSTWISLYDFLVSNGFPLKVDAMPTFKNGNAKYQN</sequence>
<keyword evidence="2" id="KW-0472">Membrane</keyword>
<evidence type="ECO:0000313" key="3">
    <source>
        <dbReference type="EMBL" id="GMH49253.1"/>
    </source>
</evidence>
<name>A0A9W6ZDT1_9STRA</name>
<dbReference type="OrthoDB" id="10449241at2759"/>
<feature type="transmembrane region" description="Helical" evidence="2">
    <location>
        <begin position="56"/>
        <end position="75"/>
    </location>
</feature>
<feature type="compositionally biased region" description="Low complexity" evidence="1">
    <location>
        <begin position="14"/>
        <end position="24"/>
    </location>
</feature>
<keyword evidence="2" id="KW-1133">Transmembrane helix</keyword>
<evidence type="ECO:0000313" key="4">
    <source>
        <dbReference type="Proteomes" id="UP001165122"/>
    </source>
</evidence>
<feature type="compositionally biased region" description="Basic residues" evidence="1">
    <location>
        <begin position="1"/>
        <end position="10"/>
    </location>
</feature>
<keyword evidence="2" id="KW-0812">Transmembrane</keyword>
<dbReference type="EMBL" id="BRXW01000381">
    <property type="protein sequence ID" value="GMH49253.1"/>
    <property type="molecule type" value="Genomic_DNA"/>
</dbReference>
<reference evidence="4" key="1">
    <citation type="journal article" date="2023" name="Commun. Biol.">
        <title>Genome analysis of Parmales, the sister group of diatoms, reveals the evolutionary specialization of diatoms from phago-mixotrophs to photoautotrophs.</title>
        <authorList>
            <person name="Ban H."/>
            <person name="Sato S."/>
            <person name="Yoshikawa S."/>
            <person name="Yamada K."/>
            <person name="Nakamura Y."/>
            <person name="Ichinomiya M."/>
            <person name="Sato N."/>
            <person name="Blanc-Mathieu R."/>
            <person name="Endo H."/>
            <person name="Kuwata A."/>
            <person name="Ogata H."/>
        </authorList>
    </citation>
    <scope>NUCLEOTIDE SEQUENCE [LARGE SCALE GENOMIC DNA]</scope>
    <source>
        <strain evidence="4">NIES 3700</strain>
    </source>
</reference>
<dbReference type="AlphaFoldDB" id="A0A9W6ZDT1"/>
<dbReference type="SUPFAM" id="SSF52540">
    <property type="entry name" value="P-loop containing nucleoside triphosphate hydrolases"/>
    <property type="match status" value="1"/>
</dbReference>
<evidence type="ECO:0008006" key="5">
    <source>
        <dbReference type="Google" id="ProtNLM"/>
    </source>
</evidence>
<evidence type="ECO:0000256" key="2">
    <source>
        <dbReference type="SAM" id="Phobius"/>
    </source>
</evidence>
<accession>A0A9W6ZDT1</accession>
<organism evidence="3 4">
    <name type="scientific">Triparma laevis f. longispina</name>
    <dbReference type="NCBI Taxonomy" id="1714387"/>
    <lineage>
        <taxon>Eukaryota</taxon>
        <taxon>Sar</taxon>
        <taxon>Stramenopiles</taxon>
        <taxon>Ochrophyta</taxon>
        <taxon>Bolidophyceae</taxon>
        <taxon>Parmales</taxon>
        <taxon>Triparmaceae</taxon>
        <taxon>Triparma</taxon>
    </lineage>
</organism>
<keyword evidence="4" id="KW-1185">Reference proteome</keyword>
<comment type="caution">
    <text evidence="3">The sequence shown here is derived from an EMBL/GenBank/DDBJ whole genome shotgun (WGS) entry which is preliminary data.</text>
</comment>
<gene>
    <name evidence="3" type="ORF">TrLO_g9492</name>
</gene>
<feature type="region of interest" description="Disordered" evidence="1">
    <location>
        <begin position="1"/>
        <end position="24"/>
    </location>
</feature>
<evidence type="ECO:0000256" key="1">
    <source>
        <dbReference type="SAM" id="MobiDB-lite"/>
    </source>
</evidence>